<dbReference type="Proteomes" id="UP000007509">
    <property type="component" value="Unassembled WGS sequence"/>
</dbReference>
<feature type="chain" id="PRO_5003763003" evidence="1">
    <location>
        <begin position="19"/>
        <end position="82"/>
    </location>
</feature>
<dbReference type="PATRIC" id="fig|1144316.3.peg.2048"/>
<evidence type="ECO:0000313" key="2">
    <source>
        <dbReference type="EMBL" id="EJL72049.1"/>
    </source>
</evidence>
<sequence length="82" mass="8514">MKKLMIVLAMVAFVAIEAKVCTKGCYNSAGGYGVGMGWNVPNGTACTGNPPHGATVHYAYATSDYVFDTGVVDSWEGTSIGC</sequence>
<comment type="caution">
    <text evidence="2">The sequence shown here is derived from an EMBL/GenBank/DDBJ whole genome shotgun (WGS) entry which is preliminary data.</text>
</comment>
<dbReference type="EMBL" id="AKJY01000034">
    <property type="protein sequence ID" value="EJL72049.1"/>
    <property type="molecule type" value="Genomic_DNA"/>
</dbReference>
<reference evidence="2 3" key="1">
    <citation type="journal article" date="2012" name="J. Bacteriol.">
        <title>Twenty-one genome sequences from Pseudomonas species and 19 genome sequences from diverse bacteria isolated from the rhizosphere and endosphere of Populus deltoides.</title>
        <authorList>
            <person name="Brown S.D."/>
            <person name="Utturkar S.M."/>
            <person name="Klingeman D.M."/>
            <person name="Johnson C.M."/>
            <person name="Martin S.L."/>
            <person name="Land M.L."/>
            <person name="Lu T.Y."/>
            <person name="Schadt C.W."/>
            <person name="Doktycz M.J."/>
            <person name="Pelletier D.A."/>
        </authorList>
    </citation>
    <scope>NUCLEOTIDE SEQUENCE [LARGE SCALE GENOMIC DNA]</scope>
    <source>
        <strain evidence="2 3">CF314</strain>
    </source>
</reference>
<name>J3CI48_9FLAO</name>
<keyword evidence="3" id="KW-1185">Reference proteome</keyword>
<proteinExistence type="predicted"/>
<evidence type="ECO:0000313" key="3">
    <source>
        <dbReference type="Proteomes" id="UP000007509"/>
    </source>
</evidence>
<dbReference type="AlphaFoldDB" id="J3CI48"/>
<keyword evidence="1" id="KW-0732">Signal</keyword>
<accession>J3CI48</accession>
<protein>
    <submittedName>
        <fullName evidence="2">Uncharacterized protein</fullName>
    </submittedName>
</protein>
<evidence type="ECO:0000256" key="1">
    <source>
        <dbReference type="SAM" id="SignalP"/>
    </source>
</evidence>
<organism evidence="2 3">
    <name type="scientific">Chryseobacterium populi</name>
    <dbReference type="NCBI Taxonomy" id="1144316"/>
    <lineage>
        <taxon>Bacteria</taxon>
        <taxon>Pseudomonadati</taxon>
        <taxon>Bacteroidota</taxon>
        <taxon>Flavobacteriia</taxon>
        <taxon>Flavobacteriales</taxon>
        <taxon>Weeksellaceae</taxon>
        <taxon>Chryseobacterium group</taxon>
        <taxon>Chryseobacterium</taxon>
    </lineage>
</organism>
<feature type="signal peptide" evidence="1">
    <location>
        <begin position="1"/>
        <end position="18"/>
    </location>
</feature>
<gene>
    <name evidence="2" type="ORF">PMI13_02040</name>
</gene>